<name>A0A814D048_9BILA</name>
<sequence>MDDLEIFLPCGFTIRYQNLKDITSPIKCMVCKSHELNVKECLNMPRNRLTINQKKFSMEKENLLKLRNELDDAKTHEQQFIDKIYEPLIKDLEERRENLKKNIDDHFNSLIEQIIVEQKNKINNFRTQSMEINENSKVKYEPDDEMEYNSKIQIAEYNLEALKTQTNHVQTVLNNLKQIPHLNKSELSIDQIFGQLVSEKTNKENDKKLVEIESENSLIEPVKKRPRKDELVIIDDDDDKNIILKGHSDEIHDALRINDERVLTASHDKNIKLWNLTNCECIRTFEGHETGVNCLCFLKDDLFASGSRDGKIFIWNLESGHTTYITCLNQMPNGKILSGSTSGSIRLWNLYGNCLRVFRGHTDNVLSIFVNSERFISSSKDCKIRVWKLKLDLSTPFKSLKEHTSPVIKLDHLKRNDYNYYIISYSTDGIVKTWNLNRVKKKSSNSTRLSNVDMHTLQIDENSRLYTCLNDGSYKIF</sequence>
<feature type="repeat" description="WD" evidence="3">
    <location>
        <begin position="318"/>
        <end position="350"/>
    </location>
</feature>
<dbReference type="AlphaFoldDB" id="A0A814D048"/>
<organism evidence="4 5">
    <name type="scientific">Brachionus calyciflorus</name>
    <dbReference type="NCBI Taxonomy" id="104777"/>
    <lineage>
        <taxon>Eukaryota</taxon>
        <taxon>Metazoa</taxon>
        <taxon>Spiralia</taxon>
        <taxon>Gnathifera</taxon>
        <taxon>Rotifera</taxon>
        <taxon>Eurotatoria</taxon>
        <taxon>Monogononta</taxon>
        <taxon>Pseudotrocha</taxon>
        <taxon>Ploima</taxon>
        <taxon>Brachionidae</taxon>
        <taxon>Brachionus</taxon>
    </lineage>
</organism>
<evidence type="ECO:0000256" key="3">
    <source>
        <dbReference type="PROSITE-ProRule" id="PRU00221"/>
    </source>
</evidence>
<dbReference type="InterPro" id="IPR020472">
    <property type="entry name" value="WD40_PAC1"/>
</dbReference>
<dbReference type="Gene3D" id="2.130.10.10">
    <property type="entry name" value="YVTN repeat-like/Quinoprotein amine dehydrogenase"/>
    <property type="match status" value="1"/>
</dbReference>
<protein>
    <submittedName>
        <fullName evidence="4">Uncharacterized protein</fullName>
    </submittedName>
</protein>
<feature type="repeat" description="WD" evidence="3">
    <location>
        <begin position="285"/>
        <end position="325"/>
    </location>
</feature>
<dbReference type="InterPro" id="IPR015943">
    <property type="entry name" value="WD40/YVTN_repeat-like_dom_sf"/>
</dbReference>
<dbReference type="EMBL" id="CAJNOC010002788">
    <property type="protein sequence ID" value="CAF0951536.1"/>
    <property type="molecule type" value="Genomic_DNA"/>
</dbReference>
<gene>
    <name evidence="4" type="ORF">OXX778_LOCUS13969</name>
</gene>
<evidence type="ECO:0000256" key="1">
    <source>
        <dbReference type="ARBA" id="ARBA00022574"/>
    </source>
</evidence>
<keyword evidence="2" id="KW-0677">Repeat</keyword>
<dbReference type="Proteomes" id="UP000663879">
    <property type="component" value="Unassembled WGS sequence"/>
</dbReference>
<evidence type="ECO:0000313" key="4">
    <source>
        <dbReference type="EMBL" id="CAF0951536.1"/>
    </source>
</evidence>
<dbReference type="PANTHER" id="PTHR22847:SF637">
    <property type="entry name" value="WD REPEAT DOMAIN 5B"/>
    <property type="match status" value="1"/>
</dbReference>
<evidence type="ECO:0000313" key="5">
    <source>
        <dbReference type="Proteomes" id="UP000663879"/>
    </source>
</evidence>
<dbReference type="GO" id="GO:1990234">
    <property type="term" value="C:transferase complex"/>
    <property type="evidence" value="ECO:0007669"/>
    <property type="project" value="UniProtKB-ARBA"/>
</dbReference>
<dbReference type="Pfam" id="PF00400">
    <property type="entry name" value="WD40"/>
    <property type="match status" value="4"/>
</dbReference>
<keyword evidence="5" id="KW-1185">Reference proteome</keyword>
<dbReference type="PANTHER" id="PTHR22847">
    <property type="entry name" value="WD40 REPEAT PROTEIN"/>
    <property type="match status" value="1"/>
</dbReference>
<dbReference type="SMART" id="SM00320">
    <property type="entry name" value="WD40"/>
    <property type="match status" value="5"/>
</dbReference>
<dbReference type="InterPro" id="IPR001680">
    <property type="entry name" value="WD40_rpt"/>
</dbReference>
<comment type="caution">
    <text evidence="4">The sequence shown here is derived from an EMBL/GenBank/DDBJ whole genome shotgun (WGS) entry which is preliminary data.</text>
</comment>
<keyword evidence="1 3" id="KW-0853">WD repeat</keyword>
<dbReference type="PROSITE" id="PS00678">
    <property type="entry name" value="WD_REPEATS_1"/>
    <property type="match status" value="1"/>
</dbReference>
<dbReference type="SUPFAM" id="SSF50978">
    <property type="entry name" value="WD40 repeat-like"/>
    <property type="match status" value="1"/>
</dbReference>
<dbReference type="InterPro" id="IPR036322">
    <property type="entry name" value="WD40_repeat_dom_sf"/>
</dbReference>
<feature type="repeat" description="WD" evidence="3">
    <location>
        <begin position="358"/>
        <end position="390"/>
    </location>
</feature>
<dbReference type="InterPro" id="IPR019775">
    <property type="entry name" value="WD40_repeat_CS"/>
</dbReference>
<proteinExistence type="predicted"/>
<feature type="repeat" description="WD" evidence="3">
    <location>
        <begin position="244"/>
        <end position="284"/>
    </location>
</feature>
<reference evidence="4" key="1">
    <citation type="submission" date="2021-02" db="EMBL/GenBank/DDBJ databases">
        <authorList>
            <person name="Nowell W R."/>
        </authorList>
    </citation>
    <scope>NUCLEOTIDE SEQUENCE</scope>
    <source>
        <strain evidence="4">Ploen Becks lab</strain>
    </source>
</reference>
<dbReference type="PROSITE" id="PS50082">
    <property type="entry name" value="WD_REPEATS_2"/>
    <property type="match status" value="4"/>
</dbReference>
<accession>A0A814D048</accession>
<dbReference type="OrthoDB" id="2096344at2759"/>
<dbReference type="PROSITE" id="PS50294">
    <property type="entry name" value="WD_REPEATS_REGION"/>
    <property type="match status" value="2"/>
</dbReference>
<evidence type="ECO:0000256" key="2">
    <source>
        <dbReference type="ARBA" id="ARBA00022737"/>
    </source>
</evidence>
<dbReference type="PRINTS" id="PR00320">
    <property type="entry name" value="GPROTEINBRPT"/>
</dbReference>
<dbReference type="CDD" id="cd00200">
    <property type="entry name" value="WD40"/>
    <property type="match status" value="1"/>
</dbReference>